<dbReference type="InterPro" id="IPR006439">
    <property type="entry name" value="HAD-SF_hydro_IA"/>
</dbReference>
<dbReference type="RefSeq" id="WP_386076801.1">
    <property type="nucleotide sequence ID" value="NZ_JBHTJT010000046.1"/>
</dbReference>
<protein>
    <submittedName>
        <fullName evidence="5">HAD family hydrolase</fullName>
        <ecNumber evidence="5">3.1.3.-</ecNumber>
    </submittedName>
</protein>
<gene>
    <name evidence="5" type="ORF">ACFQ2S_18675</name>
</gene>
<keyword evidence="4" id="KW-0460">Magnesium</keyword>
<dbReference type="InterPro" id="IPR023198">
    <property type="entry name" value="PGP-like_dom2"/>
</dbReference>
<dbReference type="PANTHER" id="PTHR46193">
    <property type="entry name" value="6-PHOSPHOGLUCONATE PHOSPHATASE"/>
    <property type="match status" value="1"/>
</dbReference>
<dbReference type="PANTHER" id="PTHR46193:SF10">
    <property type="entry name" value="6-PHOSPHOGLUCONATE PHOSPHATASE"/>
    <property type="match status" value="1"/>
</dbReference>
<keyword evidence="5" id="KW-0378">Hydrolase</keyword>
<dbReference type="Proteomes" id="UP001597108">
    <property type="component" value="Unassembled WGS sequence"/>
</dbReference>
<evidence type="ECO:0000313" key="5">
    <source>
        <dbReference type="EMBL" id="MFD0981663.1"/>
    </source>
</evidence>
<proteinExistence type="inferred from homology"/>
<comment type="cofactor">
    <cofactor evidence="1">
        <name>Mg(2+)</name>
        <dbReference type="ChEBI" id="CHEBI:18420"/>
    </cofactor>
</comment>
<dbReference type="InterPro" id="IPR036412">
    <property type="entry name" value="HAD-like_sf"/>
</dbReference>
<dbReference type="EC" id="3.1.3.-" evidence="5"/>
<evidence type="ECO:0000256" key="4">
    <source>
        <dbReference type="ARBA" id="ARBA00022842"/>
    </source>
</evidence>
<dbReference type="SFLD" id="SFLDS00003">
    <property type="entry name" value="Haloacid_Dehalogenase"/>
    <property type="match status" value="1"/>
</dbReference>
<dbReference type="EMBL" id="JBHTJT010000046">
    <property type="protein sequence ID" value="MFD0981663.1"/>
    <property type="molecule type" value="Genomic_DNA"/>
</dbReference>
<dbReference type="Gene3D" id="3.40.50.1000">
    <property type="entry name" value="HAD superfamily/HAD-like"/>
    <property type="match status" value="1"/>
</dbReference>
<dbReference type="NCBIfam" id="TIGR01509">
    <property type="entry name" value="HAD-SF-IA-v3"/>
    <property type="match status" value="1"/>
</dbReference>
<sequence length="228" mass="25056">MPEIDLVIFDCDGVLIDSELISARMLVAELAVWGIDVDIDYVRRHFLGRSYPVVLQQIRKEFGLALPDRFEAEYRQRLLEAFRRELRIIPGVRDVLVSLATPFCLATSSSPARLAMSLDLVGLTETFAGRAFTASQVANGKPAPDLFLFAARQMGASPERCLVIEDSMNGVRAGLAAGMQVWQFLGGSHMQDIPPQPTANGAAPHRTFASFADFYHPVPHLKSDGVTP</sequence>
<comment type="caution">
    <text evidence="5">The sequence shown here is derived from an EMBL/GenBank/DDBJ whole genome shotgun (WGS) entry which is preliminary data.</text>
</comment>
<dbReference type="SFLD" id="SFLDG01129">
    <property type="entry name" value="C1.5:_HAD__Beta-PGM__Phosphata"/>
    <property type="match status" value="1"/>
</dbReference>
<reference evidence="6" key="1">
    <citation type="journal article" date="2019" name="Int. J. Syst. Evol. Microbiol.">
        <title>The Global Catalogue of Microorganisms (GCM) 10K type strain sequencing project: providing services to taxonomists for standard genome sequencing and annotation.</title>
        <authorList>
            <consortium name="The Broad Institute Genomics Platform"/>
            <consortium name="The Broad Institute Genome Sequencing Center for Infectious Disease"/>
            <person name="Wu L."/>
            <person name="Ma J."/>
        </authorList>
    </citation>
    <scope>NUCLEOTIDE SEQUENCE [LARGE SCALE GENOMIC DNA]</scope>
    <source>
        <strain evidence="6">CCUG 60524</strain>
    </source>
</reference>
<evidence type="ECO:0000256" key="1">
    <source>
        <dbReference type="ARBA" id="ARBA00001946"/>
    </source>
</evidence>
<dbReference type="SUPFAM" id="SSF56784">
    <property type="entry name" value="HAD-like"/>
    <property type="match status" value="1"/>
</dbReference>
<evidence type="ECO:0000256" key="2">
    <source>
        <dbReference type="ARBA" id="ARBA00006171"/>
    </source>
</evidence>
<dbReference type="Pfam" id="PF00702">
    <property type="entry name" value="Hydrolase"/>
    <property type="match status" value="1"/>
</dbReference>
<dbReference type="InterPro" id="IPR023214">
    <property type="entry name" value="HAD_sf"/>
</dbReference>
<dbReference type="Gene3D" id="1.10.150.240">
    <property type="entry name" value="Putative phosphatase, domain 2"/>
    <property type="match status" value="1"/>
</dbReference>
<evidence type="ECO:0000256" key="3">
    <source>
        <dbReference type="ARBA" id="ARBA00022723"/>
    </source>
</evidence>
<name>A0ABW3IW41_9RHOB</name>
<comment type="similarity">
    <text evidence="2">Belongs to the HAD-like hydrolase superfamily. CbbY/CbbZ/Gph/YieH family.</text>
</comment>
<dbReference type="InterPro" id="IPR051600">
    <property type="entry name" value="Beta-PGM-like"/>
</dbReference>
<dbReference type="CDD" id="cd07526">
    <property type="entry name" value="HAD_BPGM_like"/>
    <property type="match status" value="1"/>
</dbReference>
<keyword evidence="3" id="KW-0479">Metal-binding</keyword>
<organism evidence="5 6">
    <name type="scientific">Tropicimonas aquimaris</name>
    <dbReference type="NCBI Taxonomy" id="914152"/>
    <lineage>
        <taxon>Bacteria</taxon>
        <taxon>Pseudomonadati</taxon>
        <taxon>Pseudomonadota</taxon>
        <taxon>Alphaproteobacteria</taxon>
        <taxon>Rhodobacterales</taxon>
        <taxon>Roseobacteraceae</taxon>
        <taxon>Tropicimonas</taxon>
    </lineage>
</organism>
<accession>A0ABW3IW41</accession>
<keyword evidence="6" id="KW-1185">Reference proteome</keyword>
<dbReference type="SFLD" id="SFLDG01135">
    <property type="entry name" value="C1.5.6:_HAD__Beta-PGM__Phospha"/>
    <property type="match status" value="1"/>
</dbReference>
<dbReference type="GO" id="GO:0016787">
    <property type="term" value="F:hydrolase activity"/>
    <property type="evidence" value="ECO:0007669"/>
    <property type="project" value="UniProtKB-KW"/>
</dbReference>
<evidence type="ECO:0000313" key="6">
    <source>
        <dbReference type="Proteomes" id="UP001597108"/>
    </source>
</evidence>